<keyword evidence="4 11" id="KW-0732">Signal</keyword>
<dbReference type="PROSITE" id="PS50240">
    <property type="entry name" value="TRYPSIN_DOM"/>
    <property type="match status" value="1"/>
</dbReference>
<evidence type="ECO:0000256" key="8">
    <source>
        <dbReference type="ARBA" id="ARBA00023157"/>
    </source>
</evidence>
<gene>
    <name evidence="13" type="ORF">V5799_012158</name>
</gene>
<evidence type="ECO:0000256" key="11">
    <source>
        <dbReference type="SAM" id="SignalP"/>
    </source>
</evidence>
<dbReference type="SUPFAM" id="SSF50494">
    <property type="entry name" value="Trypsin-like serine proteases"/>
    <property type="match status" value="1"/>
</dbReference>
<dbReference type="InterPro" id="IPR001254">
    <property type="entry name" value="Trypsin_dom"/>
</dbReference>
<dbReference type="InterPro" id="IPR043504">
    <property type="entry name" value="Peptidase_S1_PA_chymotrypsin"/>
</dbReference>
<sequence length="313" mass="34755">MVQLIFGVNLLLCVLTTLLAQEDLEEFGFWAAKKYECGVSSSPKLIVNGSPARPGQFPWMVQLTVRFPRSPPSICGGSIITSRHILTAAHCVIKGGKKGRVQVRYGSIDRRRGKKVDVKKVKPHPSYKTRPLAYDIAVLTVKKPIKFSFQVRPVCLPETIMEVVTKDAVVSGWGVHKGRATIDNLRYTTLKVQPNGMCKSYKANFNPYTMLCAFKRGTGPCTGDSGGPLATKMNNGRFVQVGIVSMGGANNCGSQPNVYTRVDVLMPWIQEEINSPRFYEEISSDEVVIDLDDAIEPYSFWSDDVVYGPEYDY</sequence>
<dbReference type="Proteomes" id="UP001321473">
    <property type="component" value="Unassembled WGS sequence"/>
</dbReference>
<keyword evidence="5 10" id="KW-0378">Hydrolase</keyword>
<dbReference type="CDD" id="cd00190">
    <property type="entry name" value="Tryp_SPc"/>
    <property type="match status" value="1"/>
</dbReference>
<feature type="chain" id="PRO_5042979915" description="Peptidase S1 domain-containing protein" evidence="11">
    <location>
        <begin position="21"/>
        <end position="313"/>
    </location>
</feature>
<dbReference type="AlphaFoldDB" id="A0AAQ4EET4"/>
<feature type="signal peptide" evidence="11">
    <location>
        <begin position="1"/>
        <end position="20"/>
    </location>
</feature>
<dbReference type="Pfam" id="PF00089">
    <property type="entry name" value="Trypsin"/>
    <property type="match status" value="1"/>
</dbReference>
<proteinExistence type="inferred from homology"/>
<dbReference type="FunFam" id="2.40.10.10:FF:000146">
    <property type="entry name" value="Serine protease 53"/>
    <property type="match status" value="1"/>
</dbReference>
<dbReference type="GO" id="GO:0005576">
    <property type="term" value="C:extracellular region"/>
    <property type="evidence" value="ECO:0007669"/>
    <property type="project" value="UniProtKB-SubCell"/>
</dbReference>
<evidence type="ECO:0000256" key="4">
    <source>
        <dbReference type="ARBA" id="ARBA00022729"/>
    </source>
</evidence>
<dbReference type="Gene3D" id="2.40.10.10">
    <property type="entry name" value="Trypsin-like serine proteases"/>
    <property type="match status" value="1"/>
</dbReference>
<dbReference type="InterPro" id="IPR001314">
    <property type="entry name" value="Peptidase_S1A"/>
</dbReference>
<dbReference type="PANTHER" id="PTHR24256">
    <property type="entry name" value="TRYPTASE-RELATED"/>
    <property type="match status" value="1"/>
</dbReference>
<dbReference type="SMART" id="SM00020">
    <property type="entry name" value="Tryp_SPc"/>
    <property type="match status" value="1"/>
</dbReference>
<reference evidence="13 14" key="1">
    <citation type="journal article" date="2023" name="Arcadia Sci">
        <title>De novo assembly of a long-read Amblyomma americanum tick genome.</title>
        <authorList>
            <person name="Chou S."/>
            <person name="Poskanzer K.E."/>
            <person name="Rollins M."/>
            <person name="Thuy-Boun P.S."/>
        </authorList>
    </citation>
    <scope>NUCLEOTIDE SEQUENCE [LARGE SCALE GENOMIC DNA]</scope>
    <source>
        <strain evidence="13">F_SG_1</strain>
        <tissue evidence="13">Salivary glands</tissue>
    </source>
</reference>
<organism evidence="13 14">
    <name type="scientific">Amblyomma americanum</name>
    <name type="common">Lone star tick</name>
    <dbReference type="NCBI Taxonomy" id="6943"/>
    <lineage>
        <taxon>Eukaryota</taxon>
        <taxon>Metazoa</taxon>
        <taxon>Ecdysozoa</taxon>
        <taxon>Arthropoda</taxon>
        <taxon>Chelicerata</taxon>
        <taxon>Arachnida</taxon>
        <taxon>Acari</taxon>
        <taxon>Parasitiformes</taxon>
        <taxon>Ixodida</taxon>
        <taxon>Ixodoidea</taxon>
        <taxon>Ixodidae</taxon>
        <taxon>Amblyomminae</taxon>
        <taxon>Amblyomma</taxon>
    </lineage>
</organism>
<dbReference type="InterPro" id="IPR009003">
    <property type="entry name" value="Peptidase_S1_PA"/>
</dbReference>
<name>A0AAQ4EET4_AMBAM</name>
<accession>A0AAQ4EET4</accession>
<evidence type="ECO:0000256" key="1">
    <source>
        <dbReference type="ARBA" id="ARBA00004613"/>
    </source>
</evidence>
<keyword evidence="2" id="KW-0964">Secreted</keyword>
<dbReference type="PROSITE" id="PS00134">
    <property type="entry name" value="TRYPSIN_HIS"/>
    <property type="match status" value="1"/>
</dbReference>
<keyword evidence="14" id="KW-1185">Reference proteome</keyword>
<dbReference type="GO" id="GO:0006508">
    <property type="term" value="P:proteolysis"/>
    <property type="evidence" value="ECO:0007669"/>
    <property type="project" value="UniProtKB-KW"/>
</dbReference>
<evidence type="ECO:0000313" key="14">
    <source>
        <dbReference type="Proteomes" id="UP001321473"/>
    </source>
</evidence>
<keyword evidence="8" id="KW-1015">Disulfide bond</keyword>
<evidence type="ECO:0000256" key="6">
    <source>
        <dbReference type="ARBA" id="ARBA00022825"/>
    </source>
</evidence>
<feature type="domain" description="Peptidase S1" evidence="12">
    <location>
        <begin position="46"/>
        <end position="274"/>
    </location>
</feature>
<evidence type="ECO:0000256" key="10">
    <source>
        <dbReference type="RuleBase" id="RU363034"/>
    </source>
</evidence>
<comment type="caution">
    <text evidence="13">The sequence shown here is derived from an EMBL/GenBank/DDBJ whole genome shotgun (WGS) entry which is preliminary data.</text>
</comment>
<dbReference type="GO" id="GO:0004252">
    <property type="term" value="F:serine-type endopeptidase activity"/>
    <property type="evidence" value="ECO:0007669"/>
    <property type="project" value="InterPro"/>
</dbReference>
<dbReference type="InterPro" id="IPR051487">
    <property type="entry name" value="Ser/Thr_Proteases_Immune/Dev"/>
</dbReference>
<dbReference type="InterPro" id="IPR033116">
    <property type="entry name" value="TRYPSIN_SER"/>
</dbReference>
<evidence type="ECO:0000256" key="5">
    <source>
        <dbReference type="ARBA" id="ARBA00022801"/>
    </source>
</evidence>
<dbReference type="InterPro" id="IPR018114">
    <property type="entry name" value="TRYPSIN_HIS"/>
</dbReference>
<keyword evidence="3 10" id="KW-0645">Protease</keyword>
<comment type="subcellular location">
    <subcellularLocation>
        <location evidence="1">Secreted</location>
    </subcellularLocation>
</comment>
<comment type="similarity">
    <text evidence="9">Belongs to the peptidase S1 family. CLIP subfamily.</text>
</comment>
<evidence type="ECO:0000313" key="13">
    <source>
        <dbReference type="EMBL" id="KAK8773297.1"/>
    </source>
</evidence>
<keyword evidence="7" id="KW-0865">Zymogen</keyword>
<dbReference type="PRINTS" id="PR00722">
    <property type="entry name" value="CHYMOTRYPSIN"/>
</dbReference>
<dbReference type="EMBL" id="JARKHS020017102">
    <property type="protein sequence ID" value="KAK8773297.1"/>
    <property type="molecule type" value="Genomic_DNA"/>
</dbReference>
<protein>
    <recommendedName>
        <fullName evidence="12">Peptidase S1 domain-containing protein</fullName>
    </recommendedName>
</protein>
<dbReference type="PROSITE" id="PS00135">
    <property type="entry name" value="TRYPSIN_SER"/>
    <property type="match status" value="1"/>
</dbReference>
<evidence type="ECO:0000256" key="2">
    <source>
        <dbReference type="ARBA" id="ARBA00022525"/>
    </source>
</evidence>
<evidence type="ECO:0000256" key="9">
    <source>
        <dbReference type="ARBA" id="ARBA00024195"/>
    </source>
</evidence>
<keyword evidence="6 10" id="KW-0720">Serine protease</keyword>
<evidence type="ECO:0000259" key="12">
    <source>
        <dbReference type="PROSITE" id="PS50240"/>
    </source>
</evidence>
<evidence type="ECO:0000256" key="3">
    <source>
        <dbReference type="ARBA" id="ARBA00022670"/>
    </source>
</evidence>
<evidence type="ECO:0000256" key="7">
    <source>
        <dbReference type="ARBA" id="ARBA00023145"/>
    </source>
</evidence>